<evidence type="ECO:0000313" key="2">
    <source>
        <dbReference type="EMBL" id="PPR03943.1"/>
    </source>
</evidence>
<evidence type="ECO:0008006" key="4">
    <source>
        <dbReference type="Google" id="ProtNLM"/>
    </source>
</evidence>
<comment type="caution">
    <text evidence="2">The sequence shown here is derived from an EMBL/GenBank/DDBJ whole genome shotgun (WGS) entry which is preliminary data.</text>
</comment>
<evidence type="ECO:0000256" key="1">
    <source>
        <dbReference type="SAM" id="MobiDB-lite"/>
    </source>
</evidence>
<dbReference type="OrthoDB" id="2855870at2759"/>
<feature type="compositionally biased region" description="Basic and acidic residues" evidence="1">
    <location>
        <begin position="60"/>
        <end position="71"/>
    </location>
</feature>
<feature type="compositionally biased region" description="Basic residues" evidence="1">
    <location>
        <begin position="49"/>
        <end position="59"/>
    </location>
</feature>
<dbReference type="Proteomes" id="UP000284706">
    <property type="component" value="Unassembled WGS sequence"/>
</dbReference>
<evidence type="ECO:0000313" key="3">
    <source>
        <dbReference type="Proteomes" id="UP000284706"/>
    </source>
</evidence>
<organism evidence="2 3">
    <name type="scientific">Gymnopilus dilepis</name>
    <dbReference type="NCBI Taxonomy" id="231916"/>
    <lineage>
        <taxon>Eukaryota</taxon>
        <taxon>Fungi</taxon>
        <taxon>Dikarya</taxon>
        <taxon>Basidiomycota</taxon>
        <taxon>Agaricomycotina</taxon>
        <taxon>Agaricomycetes</taxon>
        <taxon>Agaricomycetidae</taxon>
        <taxon>Agaricales</taxon>
        <taxon>Agaricineae</taxon>
        <taxon>Hymenogastraceae</taxon>
        <taxon>Gymnopilus</taxon>
    </lineage>
</organism>
<feature type="compositionally biased region" description="Polar residues" evidence="1">
    <location>
        <begin position="9"/>
        <end position="22"/>
    </location>
</feature>
<sequence length="675" mass="75141">MARNRDSSSVKNTLDPPTTPSKRPNALLPKKTQVSPITKTLNFLGNKVSPKRVAIKRKHDTIEQPEPEHSRTPRTPTPIPANPLPIDERQTNELNIQSMELDGTASDEEESVDFGDVMYDGSSSNLDAYPSQLSAKQAIENIYSNLAEAASLMGSLQRDDAIQAIQNHQGILDQILVLSMHPLYNSLTTIANQQAQIIETLKNVTASISNMESRMNTEIPALANKVDNINKAIATAASSVPYSAMSFNNSETRPKASVATKANTVSVNLPLSNNNMTGNNQANPLVTTPMAEMPPNSSHHPSRLVVQFLPDGIKDADKSDPQEIVQIINDGLSQHPDARHLKVVAARFNKQGNLILSTRSDQTAAELIKHATKFLPAIDKGYQTEVREDKKWYKIQVDGVSTRTVGLMGQLNINSEERVHRELAACNPYYAQISAHITSIPRWMRTKEDLYTTPRSSVVFAVDNESVAKKILTGRTLAAFGRHCTLRAYQDRPPITQCKNCWKWDHKKEHCKEEARCRLCAKPHDPEEHKKEKCKACQEAYDQTGDEMDTEDNYICTHILRCANCIAEGREDNRHAADSRQCPIRINKYGTVRANDRKAQKADNPWTVVNNKKGRKKPKTQQPSDIAKSTIEPTPLSTIKTALASSGYATTSNNSYQPLEIMQYDPAEDYEVSQT</sequence>
<keyword evidence="3" id="KW-1185">Reference proteome</keyword>
<name>A0A409YLI4_9AGAR</name>
<feature type="compositionally biased region" description="Polar residues" evidence="1">
    <location>
        <begin position="32"/>
        <end position="43"/>
    </location>
</feature>
<dbReference type="InParanoid" id="A0A409YLI4"/>
<dbReference type="STRING" id="231916.A0A409YLI4"/>
<feature type="region of interest" description="Disordered" evidence="1">
    <location>
        <begin position="1"/>
        <end position="86"/>
    </location>
</feature>
<reference evidence="2 3" key="1">
    <citation type="journal article" date="2018" name="Evol. Lett.">
        <title>Horizontal gene cluster transfer increased hallucinogenic mushroom diversity.</title>
        <authorList>
            <person name="Reynolds H.T."/>
            <person name="Vijayakumar V."/>
            <person name="Gluck-Thaler E."/>
            <person name="Korotkin H.B."/>
            <person name="Matheny P.B."/>
            <person name="Slot J.C."/>
        </authorList>
    </citation>
    <scope>NUCLEOTIDE SEQUENCE [LARGE SCALE GENOMIC DNA]</scope>
    <source>
        <strain evidence="2 3">SRW20</strain>
    </source>
</reference>
<accession>A0A409YLI4</accession>
<gene>
    <name evidence="2" type="ORF">CVT26_001149</name>
</gene>
<dbReference type="AlphaFoldDB" id="A0A409YLI4"/>
<feature type="region of interest" description="Disordered" evidence="1">
    <location>
        <begin position="597"/>
        <end position="633"/>
    </location>
</feature>
<protein>
    <recommendedName>
        <fullName evidence="4">Gag-like protein</fullName>
    </recommendedName>
</protein>
<dbReference type="EMBL" id="NHYE01000687">
    <property type="protein sequence ID" value="PPR03943.1"/>
    <property type="molecule type" value="Genomic_DNA"/>
</dbReference>
<proteinExistence type="predicted"/>